<protein>
    <submittedName>
        <fullName evidence="1">Uncharacterized protein</fullName>
    </submittedName>
</protein>
<comment type="caution">
    <text evidence="1">The sequence shown here is derived from an EMBL/GenBank/DDBJ whole genome shotgun (WGS) entry which is preliminary data.</text>
</comment>
<gene>
    <name evidence="1" type="ORF">NIES4072_20870</name>
</gene>
<accession>A0A2R5FI81</accession>
<evidence type="ECO:0000313" key="2">
    <source>
        <dbReference type="Proteomes" id="UP000245124"/>
    </source>
</evidence>
<organism evidence="1 2">
    <name type="scientific">Nostoc commune NIES-4072</name>
    <dbReference type="NCBI Taxonomy" id="2005467"/>
    <lineage>
        <taxon>Bacteria</taxon>
        <taxon>Bacillati</taxon>
        <taxon>Cyanobacteriota</taxon>
        <taxon>Cyanophyceae</taxon>
        <taxon>Nostocales</taxon>
        <taxon>Nostocaceae</taxon>
        <taxon>Nostoc</taxon>
    </lineage>
</organism>
<keyword evidence="2" id="KW-1185">Reference proteome</keyword>
<dbReference type="EMBL" id="BDUD01000001">
    <property type="protein sequence ID" value="GBG18422.1"/>
    <property type="molecule type" value="Genomic_DNA"/>
</dbReference>
<dbReference type="AlphaFoldDB" id="A0A2R5FI81"/>
<sequence>MISKIKALTTDKEKNLQAPVEMEELSDGEAINVVGGRSDYFYYGSIGKFRFPIFLVRTGGGSLSLLREGSNK</sequence>
<evidence type="ECO:0000313" key="1">
    <source>
        <dbReference type="EMBL" id="GBG18422.1"/>
    </source>
</evidence>
<dbReference type="Proteomes" id="UP000245124">
    <property type="component" value="Unassembled WGS sequence"/>
</dbReference>
<name>A0A2R5FI81_NOSCO</name>
<proteinExistence type="predicted"/>
<reference evidence="1 2" key="1">
    <citation type="submission" date="2017-06" db="EMBL/GenBank/DDBJ databases">
        <title>Genome sequencing of cyanobaciteial culture collection at National Institute for Environmental Studies (NIES).</title>
        <authorList>
            <person name="Hirose Y."/>
            <person name="Shimura Y."/>
            <person name="Fujisawa T."/>
            <person name="Nakamura Y."/>
            <person name="Kawachi M."/>
        </authorList>
    </citation>
    <scope>NUCLEOTIDE SEQUENCE [LARGE SCALE GENOMIC DNA]</scope>
    <source>
        <strain evidence="1 2">NIES-4072</strain>
    </source>
</reference>